<dbReference type="Proteomes" id="UP000186601">
    <property type="component" value="Unassembled WGS sequence"/>
</dbReference>
<evidence type="ECO:0000313" key="6">
    <source>
        <dbReference type="Proteomes" id="UP000186601"/>
    </source>
</evidence>
<dbReference type="SUPFAM" id="SSF57756">
    <property type="entry name" value="Retrovirus zinc finger-like domains"/>
    <property type="match status" value="1"/>
</dbReference>
<accession>A0A2R6NNH7</accession>
<evidence type="ECO:0000313" key="5">
    <source>
        <dbReference type="EMBL" id="PSR73942.1"/>
    </source>
</evidence>
<feature type="region of interest" description="Disordered" evidence="3">
    <location>
        <begin position="76"/>
        <end position="95"/>
    </location>
</feature>
<dbReference type="GO" id="GO:0003676">
    <property type="term" value="F:nucleic acid binding"/>
    <property type="evidence" value="ECO:0007669"/>
    <property type="project" value="InterPro"/>
</dbReference>
<dbReference type="AlphaFoldDB" id="A0A2R6NNH7"/>
<dbReference type="Pfam" id="PF22936">
    <property type="entry name" value="Pol_BBD"/>
    <property type="match status" value="1"/>
</dbReference>
<evidence type="ECO:0000256" key="2">
    <source>
        <dbReference type="PROSITE-ProRule" id="PRU00047"/>
    </source>
</evidence>
<dbReference type="PANTHER" id="PTHR47592">
    <property type="entry name" value="PBF68 PROTEIN"/>
    <property type="match status" value="1"/>
</dbReference>
<dbReference type="PROSITE" id="PS50158">
    <property type="entry name" value="ZF_CCHC"/>
    <property type="match status" value="1"/>
</dbReference>
<feature type="domain" description="CCHC-type" evidence="4">
    <location>
        <begin position="104"/>
        <end position="120"/>
    </location>
</feature>
<dbReference type="InterPro" id="IPR025724">
    <property type="entry name" value="GAG-pre-integrase_dom"/>
</dbReference>
<name>A0A2R6NNH7_9APHY</name>
<keyword evidence="1" id="KW-0507">mRNA processing</keyword>
<reference evidence="5 6" key="1">
    <citation type="submission" date="2018-02" db="EMBL/GenBank/DDBJ databases">
        <title>Genome sequence of the basidiomycete white-rot fungus Phlebia centrifuga.</title>
        <authorList>
            <person name="Granchi Z."/>
            <person name="Peng M."/>
            <person name="de Vries R.P."/>
            <person name="Hilden K."/>
            <person name="Makela M.R."/>
            <person name="Grigoriev I."/>
            <person name="Riley R."/>
        </authorList>
    </citation>
    <scope>NUCLEOTIDE SEQUENCE [LARGE SCALE GENOMIC DNA]</scope>
    <source>
        <strain evidence="5 6">FBCC195</strain>
    </source>
</reference>
<dbReference type="PANTHER" id="PTHR47592:SF27">
    <property type="entry name" value="OS08G0421700 PROTEIN"/>
    <property type="match status" value="1"/>
</dbReference>
<gene>
    <name evidence="5" type="ORF">PHLCEN_2v10249</name>
</gene>
<dbReference type="InterPro" id="IPR036875">
    <property type="entry name" value="Znf_CCHC_sf"/>
</dbReference>
<evidence type="ECO:0000256" key="1">
    <source>
        <dbReference type="ARBA" id="ARBA00022664"/>
    </source>
</evidence>
<dbReference type="GO" id="GO:0006397">
    <property type="term" value="P:mRNA processing"/>
    <property type="evidence" value="ECO:0007669"/>
    <property type="project" value="UniProtKB-KW"/>
</dbReference>
<evidence type="ECO:0000259" key="4">
    <source>
        <dbReference type="PROSITE" id="PS50158"/>
    </source>
</evidence>
<dbReference type="STRING" id="98765.A0A2R6NNH7"/>
<proteinExistence type="predicted"/>
<sequence length="375" mass="41226">MDAMVQKGHVIMSLGQTLNDSLIAVAIVISLPASYDTLKTILMSSDDTLTTEKVTTAVLCQEKDRNHGSDMTALVARNGNRSGNKGKGFGGHGKGNDNKKKHIKCDFCGKRGHVKDECRKLKAVQSGEQPKALTAKVSQTDENGKETFELFVAAETQCKLKVQRWILDSGASRSMSSQREWFHSLHQLSKPKAVWLGDDHCIYTTHHGRLSLEFKTPTGNIFSTCFDEVYYVPELSGNLLSISHVTQRGYTVSFADKGCEITHREHVSGFAKQVGGIYIVQCQPLAPAWALIAQIDVPLTSLSTEDLDDSLLTAYVAKENISKADEDTWHRRLGHVNIDSVLCLVQKGMVIGMDIITGKSCRSNPCEPCLKGKQS</sequence>
<dbReference type="Pfam" id="PF14223">
    <property type="entry name" value="Retrotran_gag_2"/>
    <property type="match status" value="1"/>
</dbReference>
<organism evidence="5 6">
    <name type="scientific">Hermanssonia centrifuga</name>
    <dbReference type="NCBI Taxonomy" id="98765"/>
    <lineage>
        <taxon>Eukaryota</taxon>
        <taxon>Fungi</taxon>
        <taxon>Dikarya</taxon>
        <taxon>Basidiomycota</taxon>
        <taxon>Agaricomycotina</taxon>
        <taxon>Agaricomycetes</taxon>
        <taxon>Polyporales</taxon>
        <taxon>Meruliaceae</taxon>
        <taxon>Hermanssonia</taxon>
    </lineage>
</organism>
<dbReference type="GO" id="GO:0008270">
    <property type="term" value="F:zinc ion binding"/>
    <property type="evidence" value="ECO:0007669"/>
    <property type="project" value="UniProtKB-KW"/>
</dbReference>
<keyword evidence="6" id="KW-1185">Reference proteome</keyword>
<dbReference type="InterPro" id="IPR054722">
    <property type="entry name" value="PolX-like_BBD"/>
</dbReference>
<dbReference type="InterPro" id="IPR001878">
    <property type="entry name" value="Znf_CCHC"/>
</dbReference>
<keyword evidence="2" id="KW-0479">Metal-binding</keyword>
<protein>
    <recommendedName>
        <fullName evidence="4">CCHC-type domain-containing protein</fullName>
    </recommendedName>
</protein>
<keyword evidence="2" id="KW-0863">Zinc-finger</keyword>
<evidence type="ECO:0000256" key="3">
    <source>
        <dbReference type="SAM" id="MobiDB-lite"/>
    </source>
</evidence>
<dbReference type="Pfam" id="PF13976">
    <property type="entry name" value="gag_pre-integrs"/>
    <property type="match status" value="1"/>
</dbReference>
<dbReference type="EMBL" id="MLYV02001047">
    <property type="protein sequence ID" value="PSR73942.1"/>
    <property type="molecule type" value="Genomic_DNA"/>
</dbReference>
<dbReference type="OrthoDB" id="7691805at2759"/>
<comment type="caution">
    <text evidence="5">The sequence shown here is derived from an EMBL/GenBank/DDBJ whole genome shotgun (WGS) entry which is preliminary data.</text>
</comment>
<keyword evidence="2" id="KW-0862">Zinc</keyword>